<evidence type="ECO:0000256" key="1">
    <source>
        <dbReference type="SAM" id="MobiDB-lite"/>
    </source>
</evidence>
<feature type="non-terminal residue" evidence="2">
    <location>
        <position position="67"/>
    </location>
</feature>
<proteinExistence type="predicted"/>
<evidence type="ECO:0000313" key="2">
    <source>
        <dbReference type="EMBL" id="KAK9977452.1"/>
    </source>
</evidence>
<keyword evidence="3" id="KW-1185">Reference proteome</keyword>
<comment type="caution">
    <text evidence="2">The sequence shown here is derived from an EMBL/GenBank/DDBJ whole genome shotgun (WGS) entry which is preliminary data.</text>
</comment>
<evidence type="ECO:0000313" key="3">
    <source>
        <dbReference type="Proteomes" id="UP001479290"/>
    </source>
</evidence>
<sequence length="67" mass="7077">MGGLLFKERSSPSAAHGPTMGSWQPHLPVRAAACRASRCLCAGTASSLVPPGWQSRQLASLNFKPSR</sequence>
<name>A0AAW2AXI6_CULAL</name>
<organism evidence="2 3">
    <name type="scientific">Culter alburnus</name>
    <name type="common">Topmouth culter</name>
    <dbReference type="NCBI Taxonomy" id="194366"/>
    <lineage>
        <taxon>Eukaryota</taxon>
        <taxon>Metazoa</taxon>
        <taxon>Chordata</taxon>
        <taxon>Craniata</taxon>
        <taxon>Vertebrata</taxon>
        <taxon>Euteleostomi</taxon>
        <taxon>Actinopterygii</taxon>
        <taxon>Neopterygii</taxon>
        <taxon>Teleostei</taxon>
        <taxon>Ostariophysi</taxon>
        <taxon>Cypriniformes</taxon>
        <taxon>Xenocyprididae</taxon>
        <taxon>Xenocypridinae</taxon>
        <taxon>Culter</taxon>
    </lineage>
</organism>
<dbReference type="EMBL" id="JAWDJR010000003">
    <property type="protein sequence ID" value="KAK9977452.1"/>
    <property type="molecule type" value="Genomic_DNA"/>
</dbReference>
<feature type="region of interest" description="Disordered" evidence="1">
    <location>
        <begin position="1"/>
        <end position="23"/>
    </location>
</feature>
<dbReference type="Proteomes" id="UP001479290">
    <property type="component" value="Unassembled WGS sequence"/>
</dbReference>
<dbReference type="AlphaFoldDB" id="A0AAW2AXI6"/>
<protein>
    <submittedName>
        <fullName evidence="2">Uncharacterized protein</fullName>
    </submittedName>
</protein>
<gene>
    <name evidence="2" type="ORF">ABG768_019265</name>
</gene>
<feature type="compositionally biased region" description="Basic and acidic residues" evidence="1">
    <location>
        <begin position="1"/>
        <end position="10"/>
    </location>
</feature>
<reference evidence="2 3" key="1">
    <citation type="submission" date="2024-05" db="EMBL/GenBank/DDBJ databases">
        <title>A high-quality chromosomal-level genome assembly of Topmouth culter (Culter alburnus).</title>
        <authorList>
            <person name="Zhao H."/>
        </authorList>
    </citation>
    <scope>NUCLEOTIDE SEQUENCE [LARGE SCALE GENOMIC DNA]</scope>
    <source>
        <strain evidence="2">CATC2023</strain>
        <tissue evidence="2">Muscle</tissue>
    </source>
</reference>
<accession>A0AAW2AXI6</accession>